<proteinExistence type="predicted"/>
<comment type="caution">
    <text evidence="1">The sequence shown here is derived from an EMBL/GenBank/DDBJ whole genome shotgun (WGS) entry which is preliminary data.</text>
</comment>
<organism evidence="1 2">
    <name type="scientific">Prorocentrum cordatum</name>
    <dbReference type="NCBI Taxonomy" id="2364126"/>
    <lineage>
        <taxon>Eukaryota</taxon>
        <taxon>Sar</taxon>
        <taxon>Alveolata</taxon>
        <taxon>Dinophyceae</taxon>
        <taxon>Prorocentrales</taxon>
        <taxon>Prorocentraceae</taxon>
        <taxon>Prorocentrum</taxon>
    </lineage>
</organism>
<evidence type="ECO:0000313" key="1">
    <source>
        <dbReference type="EMBL" id="CAK0885040.1"/>
    </source>
</evidence>
<gene>
    <name evidence="1" type="ORF">PCOR1329_LOCUS66771</name>
</gene>
<evidence type="ECO:0000313" key="2">
    <source>
        <dbReference type="Proteomes" id="UP001189429"/>
    </source>
</evidence>
<dbReference type="Proteomes" id="UP001189429">
    <property type="component" value="Unassembled WGS sequence"/>
</dbReference>
<accession>A0ABN9WIQ9</accession>
<reference evidence="1" key="1">
    <citation type="submission" date="2023-10" db="EMBL/GenBank/DDBJ databases">
        <authorList>
            <person name="Chen Y."/>
            <person name="Shah S."/>
            <person name="Dougan E. K."/>
            <person name="Thang M."/>
            <person name="Chan C."/>
        </authorList>
    </citation>
    <scope>NUCLEOTIDE SEQUENCE [LARGE SCALE GENOMIC DNA]</scope>
</reference>
<protein>
    <submittedName>
        <fullName evidence="1">Uncharacterized protein</fullName>
    </submittedName>
</protein>
<dbReference type="EMBL" id="CAUYUJ010018616">
    <property type="protein sequence ID" value="CAK0885040.1"/>
    <property type="molecule type" value="Genomic_DNA"/>
</dbReference>
<name>A0ABN9WIQ9_9DINO</name>
<keyword evidence="2" id="KW-1185">Reference proteome</keyword>
<sequence>MPSSWSGGNALLTVEPRPDTTKCAQSARHRAHGAKGTPAAAENLHSSVCIAPGPCKNEDCAVYHLTCCMLSRLGKRDLSGYWGEFLWGSALRRRQRSGHTSGKASCDSSASGCLAVVVRGASMRTYSASWRSDGA</sequence>